<accession>A0AAE0AWU8</accession>
<gene>
    <name evidence="1" type="ORF">Dsin_005598</name>
</gene>
<proteinExistence type="predicted"/>
<keyword evidence="2" id="KW-1185">Reference proteome</keyword>
<evidence type="ECO:0000313" key="2">
    <source>
        <dbReference type="Proteomes" id="UP001281410"/>
    </source>
</evidence>
<feature type="non-terminal residue" evidence="1">
    <location>
        <position position="51"/>
    </location>
</feature>
<reference evidence="1" key="1">
    <citation type="journal article" date="2023" name="Plant J.">
        <title>Genome sequences and population genomics provide insights into the demographic history, inbreeding, and mutation load of two 'living fossil' tree species of Dipteronia.</title>
        <authorList>
            <person name="Feng Y."/>
            <person name="Comes H.P."/>
            <person name="Chen J."/>
            <person name="Zhu S."/>
            <person name="Lu R."/>
            <person name="Zhang X."/>
            <person name="Li P."/>
            <person name="Qiu J."/>
            <person name="Olsen K.M."/>
            <person name="Qiu Y."/>
        </authorList>
    </citation>
    <scope>NUCLEOTIDE SEQUENCE</scope>
    <source>
        <strain evidence="1">NBL</strain>
    </source>
</reference>
<evidence type="ECO:0000313" key="1">
    <source>
        <dbReference type="EMBL" id="KAK3225736.1"/>
    </source>
</evidence>
<dbReference type="EMBL" id="JANJYJ010000002">
    <property type="protein sequence ID" value="KAK3225736.1"/>
    <property type="molecule type" value="Genomic_DNA"/>
</dbReference>
<dbReference type="Proteomes" id="UP001281410">
    <property type="component" value="Unassembled WGS sequence"/>
</dbReference>
<name>A0AAE0AWU8_9ROSI</name>
<comment type="caution">
    <text evidence="1">The sequence shown here is derived from an EMBL/GenBank/DDBJ whole genome shotgun (WGS) entry which is preliminary data.</text>
</comment>
<protein>
    <submittedName>
        <fullName evidence="1">Uncharacterized protein</fullName>
    </submittedName>
</protein>
<sequence length="51" mass="6148">MPTYFMSIFKMPVGVAQKIKKLQRDFFWGDGVLKRKIHTVDWVTMCKRKEK</sequence>
<organism evidence="1 2">
    <name type="scientific">Dipteronia sinensis</name>
    <dbReference type="NCBI Taxonomy" id="43782"/>
    <lineage>
        <taxon>Eukaryota</taxon>
        <taxon>Viridiplantae</taxon>
        <taxon>Streptophyta</taxon>
        <taxon>Embryophyta</taxon>
        <taxon>Tracheophyta</taxon>
        <taxon>Spermatophyta</taxon>
        <taxon>Magnoliopsida</taxon>
        <taxon>eudicotyledons</taxon>
        <taxon>Gunneridae</taxon>
        <taxon>Pentapetalae</taxon>
        <taxon>rosids</taxon>
        <taxon>malvids</taxon>
        <taxon>Sapindales</taxon>
        <taxon>Sapindaceae</taxon>
        <taxon>Hippocastanoideae</taxon>
        <taxon>Acereae</taxon>
        <taxon>Dipteronia</taxon>
    </lineage>
</organism>
<dbReference type="AlphaFoldDB" id="A0AAE0AWU8"/>